<comment type="caution">
    <text evidence="1">The sequence shown here is derived from an EMBL/GenBank/DDBJ whole genome shotgun (WGS) entry which is preliminary data.</text>
</comment>
<gene>
    <name evidence="1" type="ORF">ACFQFQ_26515</name>
</gene>
<organism evidence="1 2">
    <name type="scientific">Sulfitobacter porphyrae</name>
    <dbReference type="NCBI Taxonomy" id="1246864"/>
    <lineage>
        <taxon>Bacteria</taxon>
        <taxon>Pseudomonadati</taxon>
        <taxon>Pseudomonadota</taxon>
        <taxon>Alphaproteobacteria</taxon>
        <taxon>Rhodobacterales</taxon>
        <taxon>Roseobacteraceae</taxon>
        <taxon>Sulfitobacter</taxon>
    </lineage>
</organism>
<name>A0ABW2BA42_9RHOB</name>
<protein>
    <submittedName>
        <fullName evidence="1">Uncharacterized protein</fullName>
    </submittedName>
</protein>
<sequence length="50" mass="5610">MDGRTAGQLVRSAKGVSFELEKGPFADWVEAQGQPLIEELHARWLQRGED</sequence>
<accession>A0ABW2BA42</accession>
<evidence type="ECO:0000313" key="2">
    <source>
        <dbReference type="Proteomes" id="UP001596353"/>
    </source>
</evidence>
<keyword evidence="2" id="KW-1185">Reference proteome</keyword>
<dbReference type="EMBL" id="JBHSWG010000004">
    <property type="protein sequence ID" value="MFC6762268.1"/>
    <property type="molecule type" value="Genomic_DNA"/>
</dbReference>
<proteinExistence type="predicted"/>
<reference evidence="2" key="1">
    <citation type="journal article" date="2019" name="Int. J. Syst. Evol. Microbiol.">
        <title>The Global Catalogue of Microorganisms (GCM) 10K type strain sequencing project: providing services to taxonomists for standard genome sequencing and annotation.</title>
        <authorList>
            <consortium name="The Broad Institute Genomics Platform"/>
            <consortium name="The Broad Institute Genome Sequencing Center for Infectious Disease"/>
            <person name="Wu L."/>
            <person name="Ma J."/>
        </authorList>
    </citation>
    <scope>NUCLEOTIDE SEQUENCE [LARGE SCALE GENOMIC DNA]</scope>
    <source>
        <strain evidence="2">CCUG 66188</strain>
    </source>
</reference>
<evidence type="ECO:0000313" key="1">
    <source>
        <dbReference type="EMBL" id="MFC6762268.1"/>
    </source>
</evidence>
<dbReference type="Proteomes" id="UP001596353">
    <property type="component" value="Unassembled WGS sequence"/>
</dbReference>